<keyword evidence="3" id="KW-1185">Reference proteome</keyword>
<dbReference type="OrthoDB" id="437665at2759"/>
<protein>
    <recommendedName>
        <fullName evidence="4">Methyltransferase domain-containing protein</fullName>
    </recommendedName>
</protein>
<dbReference type="Proteomes" id="UP000751190">
    <property type="component" value="Unassembled WGS sequence"/>
</dbReference>
<dbReference type="EMBL" id="JAGTXO010000073">
    <property type="protein sequence ID" value="KAG8457344.1"/>
    <property type="molecule type" value="Genomic_DNA"/>
</dbReference>
<comment type="caution">
    <text evidence="2">The sequence shown here is derived from an EMBL/GenBank/DDBJ whole genome shotgun (WGS) entry which is preliminary data.</text>
</comment>
<dbReference type="SUPFAM" id="SSF53335">
    <property type="entry name" value="S-adenosyl-L-methionine-dependent methyltransferases"/>
    <property type="match status" value="1"/>
</dbReference>
<evidence type="ECO:0000313" key="2">
    <source>
        <dbReference type="EMBL" id="KAG8457344.1"/>
    </source>
</evidence>
<dbReference type="PANTHER" id="PTHR36971:SF1">
    <property type="entry name" value="METHYLTRANSFERASE DOMAIN-CONTAINING PROTEIN"/>
    <property type="match status" value="1"/>
</dbReference>
<organism evidence="2 3">
    <name type="scientific">Diacronema lutheri</name>
    <name type="common">Unicellular marine alga</name>
    <name type="synonym">Monochrysis lutheri</name>
    <dbReference type="NCBI Taxonomy" id="2081491"/>
    <lineage>
        <taxon>Eukaryota</taxon>
        <taxon>Haptista</taxon>
        <taxon>Haptophyta</taxon>
        <taxon>Pavlovophyceae</taxon>
        <taxon>Pavlovales</taxon>
        <taxon>Pavlovaceae</taxon>
        <taxon>Diacronema</taxon>
    </lineage>
</organism>
<gene>
    <name evidence="2" type="ORF">KFE25_014073</name>
</gene>
<proteinExistence type="predicted"/>
<sequence>MADRSNGAPPTSVADLPADLPAGKHTLLRARACGLVADVALLSKRLAAFAVLGGGGGGGGRGACRVLIKERDGFYSAEAIARIVERFAQHPAAWVTIDGFPEIELTSAGAPTLVLHCTRLELGDAPGEAREGGDAAAAWVCEPDATAAPPASIAPVAGAPRAEAAAALGAPHKRARDATEPVRRHHAKKDSRHQHFVSWLCDTYGEDALRAGSGVLDVAGGAGGVAFQLSVRREIDVVVVDPRPVRCSPRQRRALRHHAESATAFRTMERAVAAPAETARCTPPSAAPVPHNLGAPLPTDFSNVANELGARPRVLPTQLRELFGARFAREHSALLSACSIVVGMHPDEATEAIVDLAVAARKPFALLPCCVFPKRFAARRLPDGNEVRTHADLCVYLVHKARRLYAAVAATPKGAHPRDGEAREIADSTGVALNDGAAAGALLAGGDGDGDGDARVGDFFVSSATLDGFEGRNVVVFSHRAEACAPSVGPNGGCVSQPGQ</sequence>
<evidence type="ECO:0000313" key="3">
    <source>
        <dbReference type="Proteomes" id="UP000751190"/>
    </source>
</evidence>
<reference evidence="2" key="1">
    <citation type="submission" date="2021-05" db="EMBL/GenBank/DDBJ databases">
        <title>The genome of the haptophyte Pavlova lutheri (Diacronema luteri, Pavlovales) - a model for lipid biosynthesis in eukaryotic algae.</title>
        <authorList>
            <person name="Hulatt C.J."/>
            <person name="Posewitz M.C."/>
        </authorList>
    </citation>
    <scope>NUCLEOTIDE SEQUENCE</scope>
    <source>
        <strain evidence="2">NIVA-4/92</strain>
    </source>
</reference>
<evidence type="ECO:0008006" key="4">
    <source>
        <dbReference type="Google" id="ProtNLM"/>
    </source>
</evidence>
<name>A0A8J6C188_DIALT</name>
<feature type="region of interest" description="Disordered" evidence="1">
    <location>
        <begin position="169"/>
        <end position="189"/>
    </location>
</feature>
<dbReference type="AlphaFoldDB" id="A0A8J6C188"/>
<dbReference type="PANTHER" id="PTHR36971">
    <property type="entry name" value="UNNAMED PRODUCT"/>
    <property type="match status" value="1"/>
</dbReference>
<evidence type="ECO:0000256" key="1">
    <source>
        <dbReference type="SAM" id="MobiDB-lite"/>
    </source>
</evidence>
<dbReference type="InterPro" id="IPR029063">
    <property type="entry name" value="SAM-dependent_MTases_sf"/>
</dbReference>
<accession>A0A8J6C188</accession>